<evidence type="ECO:0000313" key="1">
    <source>
        <dbReference type="EMBL" id="ETW35247.1"/>
    </source>
</evidence>
<dbReference type="AlphaFoldDB" id="A0A024W3I4"/>
<reference evidence="1 2" key="1">
    <citation type="submission" date="2013-02" db="EMBL/GenBank/DDBJ databases">
        <title>The Genome Annotation of Plasmodium falciparum Tanzania (2000708).</title>
        <authorList>
            <consortium name="The Broad Institute Genome Sequencing Platform"/>
            <consortium name="The Broad Institute Genome Sequencing Center for Infectious Disease"/>
            <person name="Neafsey D."/>
            <person name="Hoffman S."/>
            <person name="Volkman S."/>
            <person name="Rosenthal P."/>
            <person name="Walker B."/>
            <person name="Young S.K."/>
            <person name="Zeng Q."/>
            <person name="Gargeya S."/>
            <person name="Fitzgerald M."/>
            <person name="Haas B."/>
            <person name="Abouelleil A."/>
            <person name="Allen A.W."/>
            <person name="Alvarado L."/>
            <person name="Arachchi H.M."/>
            <person name="Berlin A.M."/>
            <person name="Chapman S.B."/>
            <person name="Gainer-Dewar J."/>
            <person name="Goldberg J."/>
            <person name="Griggs A."/>
            <person name="Gujja S."/>
            <person name="Hansen M."/>
            <person name="Howarth C."/>
            <person name="Imamovic A."/>
            <person name="Ireland A."/>
            <person name="Larimer J."/>
            <person name="McCowan C."/>
            <person name="Murphy C."/>
            <person name="Pearson M."/>
            <person name="Poon T.W."/>
            <person name="Priest M."/>
            <person name="Roberts A."/>
            <person name="Saif S."/>
            <person name="Shea T."/>
            <person name="Sisk P."/>
            <person name="Sykes S."/>
            <person name="Wortman J."/>
            <person name="Nusbaum C."/>
            <person name="Birren B."/>
        </authorList>
    </citation>
    <scope>NUCLEOTIDE SEQUENCE [LARGE SCALE GENOMIC DNA]</scope>
    <source>
        <strain evidence="2">Tanzania (2000708)</strain>
    </source>
</reference>
<evidence type="ECO:0000313" key="2">
    <source>
        <dbReference type="Proteomes" id="UP000030708"/>
    </source>
</evidence>
<name>A0A024W3I4_PLAFA</name>
<gene>
    <name evidence="1" type="ORF">PFTANZ_04046</name>
</gene>
<protein>
    <submittedName>
        <fullName evidence="1">Uncharacterized protein</fullName>
    </submittedName>
</protein>
<dbReference type="Proteomes" id="UP000030708">
    <property type="component" value="Unassembled WGS sequence"/>
</dbReference>
<organism evidence="1 2">
    <name type="scientific">Plasmodium falciparum Tanzania</name>
    <name type="common">2000708</name>
    <dbReference type="NCBI Taxonomy" id="1036725"/>
    <lineage>
        <taxon>Eukaryota</taxon>
        <taxon>Sar</taxon>
        <taxon>Alveolata</taxon>
        <taxon>Apicomplexa</taxon>
        <taxon>Aconoidasida</taxon>
        <taxon>Haemosporida</taxon>
        <taxon>Plasmodiidae</taxon>
        <taxon>Plasmodium</taxon>
        <taxon>Plasmodium (Laverania)</taxon>
    </lineage>
</organism>
<sequence>MLFKSLNFFYTFKKIFKTYVLKNNWTSYNAFLLLLKENYNIVQKYKIFFMTPYINEYINTLFYLNMFIITNKNQKSKKF</sequence>
<dbReference type="EMBL" id="KI926481">
    <property type="protein sequence ID" value="ETW35247.1"/>
    <property type="molecule type" value="Genomic_DNA"/>
</dbReference>
<proteinExistence type="predicted"/>
<reference evidence="1 2" key="2">
    <citation type="submission" date="2013-02" db="EMBL/GenBank/DDBJ databases">
        <title>The Genome Sequence of Plasmodium falciparum Tanzania (2000708).</title>
        <authorList>
            <consortium name="The Broad Institute Genome Sequencing Platform"/>
            <consortium name="The Broad Institute Genome Sequencing Center for Infectious Disease"/>
            <person name="Neafsey D."/>
            <person name="Cheeseman I."/>
            <person name="Volkman S."/>
            <person name="Adams J."/>
            <person name="Walker B."/>
            <person name="Young S.K."/>
            <person name="Zeng Q."/>
            <person name="Gargeya S."/>
            <person name="Fitzgerald M."/>
            <person name="Haas B."/>
            <person name="Abouelleil A."/>
            <person name="Alvarado L."/>
            <person name="Arachchi H.M."/>
            <person name="Berlin A.M."/>
            <person name="Chapman S.B."/>
            <person name="Dewar J."/>
            <person name="Goldberg J."/>
            <person name="Griggs A."/>
            <person name="Gujja S."/>
            <person name="Hansen M."/>
            <person name="Howarth C."/>
            <person name="Imamovic A."/>
            <person name="Larimer J."/>
            <person name="McCowan C."/>
            <person name="Murphy C."/>
            <person name="Neiman D."/>
            <person name="Pearson M."/>
            <person name="Priest M."/>
            <person name="Roberts A."/>
            <person name="Saif S."/>
            <person name="Shea T."/>
            <person name="Sisk P."/>
            <person name="Sykes S."/>
            <person name="Wortman J."/>
            <person name="Nusbaum C."/>
            <person name="Birren B."/>
        </authorList>
    </citation>
    <scope>NUCLEOTIDE SEQUENCE [LARGE SCALE GENOMIC DNA]</scope>
    <source>
        <strain evidence="2">Tanzania (2000708)</strain>
    </source>
</reference>
<accession>A0A024W3I4</accession>